<gene>
    <name evidence="1" type="ORF">D6B99_11670</name>
</gene>
<sequence>MEVQIANNDVVIGTSDAQHQLLLLLVAKGGFKESPTATVGAQNYLESEDPADFLREVRLRFSHDGCNISDLNFDDNTKRLNISASYAN</sequence>
<name>A0A386HRK7_9BACT</name>
<organism evidence="1 2">
    <name type="scientific">Arachidicoccus soli</name>
    <dbReference type="NCBI Taxonomy" id="2341117"/>
    <lineage>
        <taxon>Bacteria</taxon>
        <taxon>Pseudomonadati</taxon>
        <taxon>Bacteroidota</taxon>
        <taxon>Chitinophagia</taxon>
        <taxon>Chitinophagales</taxon>
        <taxon>Chitinophagaceae</taxon>
        <taxon>Arachidicoccus</taxon>
    </lineage>
</organism>
<accession>A0A386HRK7</accession>
<dbReference type="AlphaFoldDB" id="A0A386HRK7"/>
<dbReference type="Proteomes" id="UP000266118">
    <property type="component" value="Chromosome"/>
</dbReference>
<evidence type="ECO:0000313" key="1">
    <source>
        <dbReference type="EMBL" id="AYD48196.1"/>
    </source>
</evidence>
<dbReference type="OrthoDB" id="799440at2"/>
<reference evidence="1 2" key="1">
    <citation type="submission" date="2018-09" db="EMBL/GenBank/DDBJ databases">
        <title>Arachidicoccus sp. nov., a bacterium isolated from soil.</title>
        <authorList>
            <person name="Weon H.-Y."/>
            <person name="Kwon S.-W."/>
            <person name="Lee S.A."/>
        </authorList>
    </citation>
    <scope>NUCLEOTIDE SEQUENCE [LARGE SCALE GENOMIC DNA]</scope>
    <source>
        <strain evidence="1 2">KIS59-12</strain>
    </source>
</reference>
<evidence type="ECO:0000313" key="2">
    <source>
        <dbReference type="Proteomes" id="UP000266118"/>
    </source>
</evidence>
<dbReference type="KEGG" id="ark:D6B99_11670"/>
<keyword evidence="2" id="KW-1185">Reference proteome</keyword>
<proteinExistence type="predicted"/>
<dbReference type="EMBL" id="CP032489">
    <property type="protein sequence ID" value="AYD48196.1"/>
    <property type="molecule type" value="Genomic_DNA"/>
</dbReference>
<protein>
    <submittedName>
        <fullName evidence="1">Uncharacterized protein</fullName>
    </submittedName>
</protein>